<dbReference type="EMBL" id="CP049362">
    <property type="protein sequence ID" value="QXX80424.1"/>
    <property type="molecule type" value="Genomic_DNA"/>
</dbReference>
<proteinExistence type="predicted"/>
<dbReference type="Proteomes" id="UP000826050">
    <property type="component" value="Chromosome"/>
</dbReference>
<reference evidence="1 2" key="1">
    <citation type="submission" date="2020-02" db="EMBL/GenBank/DDBJ databases">
        <title>Partial ammonium oxidation to N2 by heterotrophic bacteria.</title>
        <authorList>
            <person name="Wu M."/>
        </authorList>
    </citation>
    <scope>NUCLEOTIDE SEQUENCE [LARGE SCALE GENOMIC DNA]</scope>
    <source>
        <strain evidence="1 2">HO-1</strain>
    </source>
</reference>
<gene>
    <name evidence="1" type="ORF">FE795_16285</name>
</gene>
<protein>
    <recommendedName>
        <fullName evidence="3">DUF2946 domain-containing protein</fullName>
    </recommendedName>
</protein>
<organism evidence="1 2">
    <name type="scientific">Alcaligenes ammonioxydans</name>
    <dbReference type="NCBI Taxonomy" id="2582914"/>
    <lineage>
        <taxon>Bacteria</taxon>
        <taxon>Pseudomonadati</taxon>
        <taxon>Pseudomonadota</taxon>
        <taxon>Betaproteobacteria</taxon>
        <taxon>Burkholderiales</taxon>
        <taxon>Alcaligenaceae</taxon>
        <taxon>Alcaligenes</taxon>
    </lineage>
</organism>
<sequence>MSFPRSFLAAHAWPHRLGLCLLLLAVVLRGVVPTGYMPKQGDQGYALAFCLPSGQSLPPEMAQHWAALLGEDATAHSDQATTSATCPFCVMLQAALTPAPVALVTPLSLGHFRPLLLPALHPALAQTFIRGPPVGPRAPPFLLPA</sequence>
<dbReference type="Pfam" id="PF11162">
    <property type="entry name" value="DUF2946"/>
    <property type="match status" value="1"/>
</dbReference>
<evidence type="ECO:0008006" key="3">
    <source>
        <dbReference type="Google" id="ProtNLM"/>
    </source>
</evidence>
<accession>A0ABX8T2V2</accession>
<dbReference type="InterPro" id="IPR021333">
    <property type="entry name" value="DUF2946"/>
</dbReference>
<evidence type="ECO:0000313" key="1">
    <source>
        <dbReference type="EMBL" id="QXX80424.1"/>
    </source>
</evidence>
<evidence type="ECO:0000313" key="2">
    <source>
        <dbReference type="Proteomes" id="UP000826050"/>
    </source>
</evidence>
<keyword evidence="2" id="KW-1185">Reference proteome</keyword>
<dbReference type="RefSeq" id="WP_003805177.1">
    <property type="nucleotide sequence ID" value="NZ_CP049362.1"/>
</dbReference>
<name>A0ABX8T2V2_9BURK</name>